<dbReference type="GeneID" id="7837377"/>
<dbReference type="PANTHER" id="PTHR28596">
    <property type="entry name" value="BBSOME-INTERACTING PROTEIN 1"/>
    <property type="match status" value="1"/>
</dbReference>
<dbReference type="RefSeq" id="XP_001023708.1">
    <property type="nucleotide sequence ID" value="XM_001023708.1"/>
</dbReference>
<dbReference type="KEGG" id="tet:TTHERM_00243790"/>
<dbReference type="GO" id="GO:0034464">
    <property type="term" value="C:BBSome"/>
    <property type="evidence" value="ECO:0007669"/>
    <property type="project" value="InterPro"/>
</dbReference>
<dbReference type="GO" id="GO:0097500">
    <property type="term" value="P:receptor localization to non-motile cilium"/>
    <property type="evidence" value="ECO:0007669"/>
    <property type="project" value="TreeGrafter"/>
</dbReference>
<dbReference type="Proteomes" id="UP000009168">
    <property type="component" value="Unassembled WGS sequence"/>
</dbReference>
<evidence type="ECO:0000313" key="2">
    <source>
        <dbReference type="Proteomes" id="UP000009168"/>
    </source>
</evidence>
<keyword evidence="2" id="KW-1185">Reference proteome</keyword>
<dbReference type="PANTHER" id="PTHR28596:SF1">
    <property type="entry name" value="BBSOME-INTERACTING PROTEIN 1"/>
    <property type="match status" value="1"/>
</dbReference>
<dbReference type="EMBL" id="GG662474">
    <property type="protein sequence ID" value="EAS03463.1"/>
    <property type="molecule type" value="Genomic_DNA"/>
</dbReference>
<dbReference type="eggNOG" id="ENOG502SDMB">
    <property type="taxonomic scope" value="Eukaryota"/>
</dbReference>
<protein>
    <submittedName>
        <fullName evidence="1">Uncharacterized protein</fullName>
    </submittedName>
</protein>
<dbReference type="Pfam" id="PF14777">
    <property type="entry name" value="BBIP10"/>
    <property type="match status" value="1"/>
</dbReference>
<accession>Q246C0</accession>
<gene>
    <name evidence="1" type="ORF">TTHERM_00243790</name>
</gene>
<dbReference type="AlphaFoldDB" id="Q246C0"/>
<dbReference type="OMA" id="IIPHNGL"/>
<evidence type="ECO:0000313" key="1">
    <source>
        <dbReference type="EMBL" id="EAS03463.1"/>
    </source>
</evidence>
<dbReference type="GO" id="GO:0060271">
    <property type="term" value="P:cilium assembly"/>
    <property type="evidence" value="ECO:0007669"/>
    <property type="project" value="InterPro"/>
</dbReference>
<dbReference type="InterPro" id="IPR028233">
    <property type="entry name" value="BBIP10"/>
</dbReference>
<sequence>MNDLQKEMLTKLKEIIPHNGLIFSESDTNKEILCKPKILPLKSLTLLKLEELEKQMLNQIKDKPKDN</sequence>
<reference evidence="2" key="1">
    <citation type="journal article" date="2006" name="PLoS Biol.">
        <title>Macronuclear genome sequence of the ciliate Tetrahymena thermophila, a model eukaryote.</title>
        <authorList>
            <person name="Eisen J.A."/>
            <person name="Coyne R.S."/>
            <person name="Wu M."/>
            <person name="Wu D."/>
            <person name="Thiagarajan M."/>
            <person name="Wortman J.R."/>
            <person name="Badger J.H."/>
            <person name="Ren Q."/>
            <person name="Amedeo P."/>
            <person name="Jones K.M."/>
            <person name="Tallon L.J."/>
            <person name="Delcher A.L."/>
            <person name="Salzberg S.L."/>
            <person name="Silva J.C."/>
            <person name="Haas B.J."/>
            <person name="Majoros W.H."/>
            <person name="Farzad M."/>
            <person name="Carlton J.M."/>
            <person name="Smith R.K. Jr."/>
            <person name="Garg J."/>
            <person name="Pearlman R.E."/>
            <person name="Karrer K.M."/>
            <person name="Sun L."/>
            <person name="Manning G."/>
            <person name="Elde N.C."/>
            <person name="Turkewitz A.P."/>
            <person name="Asai D.J."/>
            <person name="Wilkes D.E."/>
            <person name="Wang Y."/>
            <person name="Cai H."/>
            <person name="Collins K."/>
            <person name="Stewart B.A."/>
            <person name="Lee S.R."/>
            <person name="Wilamowska K."/>
            <person name="Weinberg Z."/>
            <person name="Ruzzo W.L."/>
            <person name="Wloga D."/>
            <person name="Gaertig J."/>
            <person name="Frankel J."/>
            <person name="Tsao C.-C."/>
            <person name="Gorovsky M.A."/>
            <person name="Keeling P.J."/>
            <person name="Waller R.F."/>
            <person name="Patron N.J."/>
            <person name="Cherry J.M."/>
            <person name="Stover N.A."/>
            <person name="Krieger C.J."/>
            <person name="del Toro C."/>
            <person name="Ryder H.F."/>
            <person name="Williamson S.C."/>
            <person name="Barbeau R.A."/>
            <person name="Hamilton E.P."/>
            <person name="Orias E."/>
        </authorList>
    </citation>
    <scope>NUCLEOTIDE SEQUENCE [LARGE SCALE GENOMIC DNA]</scope>
    <source>
        <strain evidence="2">SB210</strain>
    </source>
</reference>
<dbReference type="InParanoid" id="Q246C0"/>
<organism evidence="1 2">
    <name type="scientific">Tetrahymena thermophila (strain SB210)</name>
    <dbReference type="NCBI Taxonomy" id="312017"/>
    <lineage>
        <taxon>Eukaryota</taxon>
        <taxon>Sar</taxon>
        <taxon>Alveolata</taxon>
        <taxon>Ciliophora</taxon>
        <taxon>Intramacronucleata</taxon>
        <taxon>Oligohymenophorea</taxon>
        <taxon>Hymenostomatida</taxon>
        <taxon>Tetrahymenina</taxon>
        <taxon>Tetrahymenidae</taxon>
        <taxon>Tetrahymena</taxon>
    </lineage>
</organism>
<name>Q246C0_TETTS</name>
<proteinExistence type="predicted"/>
<dbReference type="HOGENOM" id="CLU_2818118_0_0_1"/>